<evidence type="ECO:0000313" key="1">
    <source>
        <dbReference type="EMBL" id="TCU57600.1"/>
    </source>
</evidence>
<dbReference type="InterPro" id="IPR006439">
    <property type="entry name" value="HAD-SF_hydro_IA"/>
</dbReference>
<dbReference type="SFLD" id="SFLDS00003">
    <property type="entry name" value="Haloacid_Dehalogenase"/>
    <property type="match status" value="1"/>
</dbReference>
<accession>A0A4R3T7Y2</accession>
<protein>
    <submittedName>
        <fullName evidence="1">2-haloacid dehalogenase</fullName>
    </submittedName>
</protein>
<proteinExistence type="predicted"/>
<dbReference type="CDD" id="cd04305">
    <property type="entry name" value="HAD_Neu5Ac-Pase_like"/>
    <property type="match status" value="1"/>
</dbReference>
<reference evidence="1 2" key="1">
    <citation type="submission" date="2019-03" db="EMBL/GenBank/DDBJ databases">
        <title>Genomic Encyclopedia of Type Strains, Phase IV (KMG-IV): sequencing the most valuable type-strain genomes for metagenomic binning, comparative biology and taxonomic classification.</title>
        <authorList>
            <person name="Goeker M."/>
        </authorList>
    </citation>
    <scope>NUCLEOTIDE SEQUENCE [LARGE SCALE GENOMIC DNA]</scope>
    <source>
        <strain evidence="1 2">DSM 29481</strain>
    </source>
</reference>
<dbReference type="RefSeq" id="WP_132225296.1">
    <property type="nucleotide sequence ID" value="NZ_JANKBG010000017.1"/>
</dbReference>
<dbReference type="InterPro" id="IPR052550">
    <property type="entry name" value="Pyrimidine_5'-ntase_YjjG"/>
</dbReference>
<dbReference type="GO" id="GO:0008253">
    <property type="term" value="F:5'-nucleotidase activity"/>
    <property type="evidence" value="ECO:0007669"/>
    <property type="project" value="InterPro"/>
</dbReference>
<dbReference type="NCBIfam" id="TIGR02254">
    <property type="entry name" value="YjjG_YfnB"/>
    <property type="match status" value="1"/>
</dbReference>
<dbReference type="Gene3D" id="3.40.50.1000">
    <property type="entry name" value="HAD superfamily/HAD-like"/>
    <property type="match status" value="1"/>
</dbReference>
<dbReference type="Gene3D" id="1.10.150.240">
    <property type="entry name" value="Putative phosphatase, domain 2"/>
    <property type="match status" value="1"/>
</dbReference>
<evidence type="ECO:0000313" key="2">
    <source>
        <dbReference type="Proteomes" id="UP000295773"/>
    </source>
</evidence>
<dbReference type="InterPro" id="IPR011951">
    <property type="entry name" value="HAD-SF_hydro_IA_YjjG/PynA"/>
</dbReference>
<dbReference type="InterPro" id="IPR036412">
    <property type="entry name" value="HAD-like_sf"/>
</dbReference>
<organism evidence="1 2">
    <name type="scientific">Longicatena caecimuris</name>
    <dbReference type="NCBI Taxonomy" id="1796635"/>
    <lineage>
        <taxon>Bacteria</taxon>
        <taxon>Bacillati</taxon>
        <taxon>Bacillota</taxon>
        <taxon>Erysipelotrichia</taxon>
        <taxon>Erysipelotrichales</taxon>
        <taxon>Erysipelotrichaceae</taxon>
        <taxon>Longicatena</taxon>
    </lineage>
</organism>
<dbReference type="PANTHER" id="PTHR47478">
    <property type="match status" value="1"/>
</dbReference>
<dbReference type="InterPro" id="IPR023214">
    <property type="entry name" value="HAD_sf"/>
</dbReference>
<gene>
    <name evidence="1" type="ORF">EDD61_11844</name>
</gene>
<dbReference type="Pfam" id="PF00702">
    <property type="entry name" value="Hydrolase"/>
    <property type="match status" value="1"/>
</dbReference>
<dbReference type="AlphaFoldDB" id="A0A4R3T7Y2"/>
<dbReference type="SFLD" id="SFLDG01129">
    <property type="entry name" value="C1.5:_HAD__Beta-PGM__Phosphata"/>
    <property type="match status" value="1"/>
</dbReference>
<dbReference type="EMBL" id="SMBP01000018">
    <property type="protein sequence ID" value="TCU57600.1"/>
    <property type="molecule type" value="Genomic_DNA"/>
</dbReference>
<name>A0A4R3T7Y2_9FIRM</name>
<dbReference type="PANTHER" id="PTHR47478:SF1">
    <property type="entry name" value="PYRIMIDINE 5'-NUCLEOTIDASE YJJG"/>
    <property type="match status" value="1"/>
</dbReference>
<dbReference type="SUPFAM" id="SSF56784">
    <property type="entry name" value="HAD-like"/>
    <property type="match status" value="1"/>
</dbReference>
<dbReference type="SFLD" id="SFLDG01135">
    <property type="entry name" value="C1.5.6:_HAD__Beta-PGM__Phospha"/>
    <property type="match status" value="1"/>
</dbReference>
<dbReference type="InterPro" id="IPR023198">
    <property type="entry name" value="PGP-like_dom2"/>
</dbReference>
<sequence>MKKYKTLLFDADNTLLDFDKTEKEALRKTFTMQNIPFTPAMKNRYLQINTALWNAYEEGRMTREEVIFTRFGKLFNEFHIAEDGVQFEHIYQKELGKGHALMPHALELVKHLKKDYELYIVTNGVSATQHSRLHDSGLDQHIRKAFISEEIGYRKPMKEYFDYCFAHIPSFEKEQTLIIGDSLSSDMQGGIHAGIATCWMNPKQKPNVQDLPITYEITHLKELYSILEEDEK</sequence>
<dbReference type="NCBIfam" id="TIGR01549">
    <property type="entry name" value="HAD-SF-IA-v1"/>
    <property type="match status" value="1"/>
</dbReference>
<keyword evidence="2" id="KW-1185">Reference proteome</keyword>
<dbReference type="Proteomes" id="UP000295773">
    <property type="component" value="Unassembled WGS sequence"/>
</dbReference>
<comment type="caution">
    <text evidence="1">The sequence shown here is derived from an EMBL/GenBank/DDBJ whole genome shotgun (WGS) entry which is preliminary data.</text>
</comment>